<name>A0A9Q1INY1_SYNKA</name>
<dbReference type="EMBL" id="JAINUF010000010">
    <property type="protein sequence ID" value="KAJ8348898.1"/>
    <property type="molecule type" value="Genomic_DNA"/>
</dbReference>
<evidence type="ECO:0000313" key="2">
    <source>
        <dbReference type="Proteomes" id="UP001152622"/>
    </source>
</evidence>
<keyword evidence="2" id="KW-1185">Reference proteome</keyword>
<protein>
    <submittedName>
        <fullName evidence="1">Uncharacterized protein</fullName>
    </submittedName>
</protein>
<dbReference type="OrthoDB" id="10070074at2759"/>
<dbReference type="PANTHER" id="PTHR47018:SF3">
    <property type="entry name" value="MYCBP-ASSOCIATED PROTEIN"/>
    <property type="match status" value="1"/>
</dbReference>
<comment type="caution">
    <text evidence="1">The sequence shown here is derived from an EMBL/GenBank/DDBJ whole genome shotgun (WGS) entry which is preliminary data.</text>
</comment>
<organism evidence="1 2">
    <name type="scientific">Synaphobranchus kaupii</name>
    <name type="common">Kaup's arrowtooth eel</name>
    <dbReference type="NCBI Taxonomy" id="118154"/>
    <lineage>
        <taxon>Eukaryota</taxon>
        <taxon>Metazoa</taxon>
        <taxon>Chordata</taxon>
        <taxon>Craniata</taxon>
        <taxon>Vertebrata</taxon>
        <taxon>Euteleostomi</taxon>
        <taxon>Actinopterygii</taxon>
        <taxon>Neopterygii</taxon>
        <taxon>Teleostei</taxon>
        <taxon>Anguilliformes</taxon>
        <taxon>Synaphobranchidae</taxon>
        <taxon>Synaphobranchus</taxon>
    </lineage>
</organism>
<dbReference type="Proteomes" id="UP001152622">
    <property type="component" value="Chromosome 10"/>
</dbReference>
<dbReference type="AlphaFoldDB" id="A0A9Q1INY1"/>
<evidence type="ECO:0000313" key="1">
    <source>
        <dbReference type="EMBL" id="KAJ8348898.1"/>
    </source>
</evidence>
<proteinExistence type="predicted"/>
<accession>A0A9Q1INY1</accession>
<reference evidence="1" key="1">
    <citation type="journal article" date="2023" name="Science">
        <title>Genome structures resolve the early diversification of teleost fishes.</title>
        <authorList>
            <person name="Parey E."/>
            <person name="Louis A."/>
            <person name="Montfort J."/>
            <person name="Bouchez O."/>
            <person name="Roques C."/>
            <person name="Iampietro C."/>
            <person name="Lluch J."/>
            <person name="Castinel A."/>
            <person name="Donnadieu C."/>
            <person name="Desvignes T."/>
            <person name="Floi Bucao C."/>
            <person name="Jouanno E."/>
            <person name="Wen M."/>
            <person name="Mejri S."/>
            <person name="Dirks R."/>
            <person name="Jansen H."/>
            <person name="Henkel C."/>
            <person name="Chen W.J."/>
            <person name="Zahm M."/>
            <person name="Cabau C."/>
            <person name="Klopp C."/>
            <person name="Thompson A.W."/>
            <person name="Robinson-Rechavi M."/>
            <person name="Braasch I."/>
            <person name="Lecointre G."/>
            <person name="Bobe J."/>
            <person name="Postlethwait J.H."/>
            <person name="Berthelot C."/>
            <person name="Roest Crollius H."/>
            <person name="Guiguen Y."/>
        </authorList>
    </citation>
    <scope>NUCLEOTIDE SEQUENCE</scope>
    <source>
        <strain evidence="1">WJC10195</strain>
    </source>
</reference>
<sequence>MHGAGYADILIEAKLVTSASLKCVLSGKNWALAIWCLRTITEAAERLLVEVLIEEEGIEIDTLALFNLIEQMNREHLDAALNDEPTKAVIQAYLNFQDKVKKGHLGKTGVLWMSFLDNNHVLLMLLFAVKTNNVPLFHKCNSEMADLFFAYDGQNYARYLAWFDVFLTNLELSHPGGWDLLSKGAIAVARSLISGALAAVDKTMEETFMKFAKMFDTYTCFCRTASTRGQFFEQLLEMCGMSSNPDSSSGGMHRELEKAEITKSEAAVQRVMKAFTSCFMNPWCVPDKTRLYNIASGAPVTREVEVDVLRADALGKEMKDRFIKERLQSRELL</sequence>
<dbReference type="PANTHER" id="PTHR47018">
    <property type="entry name" value="CXC DOMAIN-CONTAINING PROTEIN-RELATED"/>
    <property type="match status" value="1"/>
</dbReference>
<gene>
    <name evidence="1" type="ORF">SKAU_G00274870</name>
</gene>